<dbReference type="RefSeq" id="WP_280577789.1">
    <property type="nucleotide sequence ID" value="NZ_JARXRO010000014.1"/>
</dbReference>
<reference evidence="1 2" key="1">
    <citation type="submission" date="2023-04" db="EMBL/GenBank/DDBJ databases">
        <title>Luteimonas sp. M1R5S59.</title>
        <authorList>
            <person name="Sun J.-Q."/>
        </authorList>
    </citation>
    <scope>NUCLEOTIDE SEQUENCE [LARGE SCALE GENOMIC DNA]</scope>
    <source>
        <strain evidence="1 2">M1R5S59</strain>
    </source>
</reference>
<evidence type="ECO:0000313" key="2">
    <source>
        <dbReference type="Proteomes" id="UP001156873"/>
    </source>
</evidence>
<name>A0ABT6JS51_9GAMM</name>
<accession>A0ABT6JS51</accession>
<comment type="caution">
    <text evidence="1">The sequence shown here is derived from an EMBL/GenBank/DDBJ whole genome shotgun (WGS) entry which is preliminary data.</text>
</comment>
<dbReference type="Proteomes" id="UP001156873">
    <property type="component" value="Unassembled WGS sequence"/>
</dbReference>
<proteinExistence type="predicted"/>
<protein>
    <submittedName>
        <fullName evidence="1">Uncharacterized protein</fullName>
    </submittedName>
</protein>
<sequence length="143" mass="15701">MNLYRAVISIALILLAGPAWGCSREYFTPPEKFDAHQVVVLAYPIGILNKPAHAVTPGFTGPFEQAIQWQVLVSWKGTFRVGDILRTQSSYNAGGPCGSGALYAREVKLLYLDGVEPFQTMIVEHPISSMSDMKYLSQHSRGG</sequence>
<organism evidence="1 2">
    <name type="scientific">Luteimonas kalidii</name>
    <dbReference type="NCBI Taxonomy" id="3042025"/>
    <lineage>
        <taxon>Bacteria</taxon>
        <taxon>Pseudomonadati</taxon>
        <taxon>Pseudomonadota</taxon>
        <taxon>Gammaproteobacteria</taxon>
        <taxon>Lysobacterales</taxon>
        <taxon>Lysobacteraceae</taxon>
        <taxon>Luteimonas</taxon>
    </lineage>
</organism>
<keyword evidence="2" id="KW-1185">Reference proteome</keyword>
<dbReference type="EMBL" id="JARXRO010000014">
    <property type="protein sequence ID" value="MDH5833515.1"/>
    <property type="molecule type" value="Genomic_DNA"/>
</dbReference>
<gene>
    <name evidence="1" type="ORF">QFW81_06185</name>
</gene>
<evidence type="ECO:0000313" key="1">
    <source>
        <dbReference type="EMBL" id="MDH5833515.1"/>
    </source>
</evidence>